<feature type="binding site" evidence="3">
    <location>
        <position position="383"/>
    </location>
    <ligand>
        <name>Zn(2+)</name>
        <dbReference type="ChEBI" id="CHEBI:29105"/>
        <label>2</label>
    </ligand>
</feature>
<dbReference type="RefSeq" id="WP_183792658.1">
    <property type="nucleotide sequence ID" value="NZ_JACIDU010000008.1"/>
</dbReference>
<dbReference type="AlphaFoldDB" id="A0A7W6K283"/>
<dbReference type="SUPFAM" id="SSF53187">
    <property type="entry name" value="Zn-dependent exopeptidases"/>
    <property type="match status" value="1"/>
</dbReference>
<dbReference type="PANTHER" id="PTHR32494">
    <property type="entry name" value="ALLANTOATE DEIMINASE-RELATED"/>
    <property type="match status" value="1"/>
</dbReference>
<dbReference type="GO" id="GO:0050538">
    <property type="term" value="F:N-carbamoyl-L-amino-acid hydrolase activity"/>
    <property type="evidence" value="ECO:0007669"/>
    <property type="project" value="UniProtKB-EC"/>
</dbReference>
<dbReference type="GO" id="GO:0046872">
    <property type="term" value="F:metal ion binding"/>
    <property type="evidence" value="ECO:0007669"/>
    <property type="project" value="UniProtKB-KW"/>
</dbReference>
<dbReference type="InterPro" id="IPR036264">
    <property type="entry name" value="Bact_exopeptidase_dim_dom"/>
</dbReference>
<reference evidence="4 5" key="1">
    <citation type="submission" date="2020-08" db="EMBL/GenBank/DDBJ databases">
        <title>Genomic Encyclopedia of Type Strains, Phase IV (KMG-IV): sequencing the most valuable type-strain genomes for metagenomic binning, comparative biology and taxonomic classification.</title>
        <authorList>
            <person name="Goeker M."/>
        </authorList>
    </citation>
    <scope>NUCLEOTIDE SEQUENCE [LARGE SCALE GENOMIC DNA]</scope>
    <source>
        <strain evidence="4 5">DSM 26385</strain>
    </source>
</reference>
<evidence type="ECO:0000313" key="5">
    <source>
        <dbReference type="Proteomes" id="UP000584824"/>
    </source>
</evidence>
<feature type="binding site" evidence="3">
    <location>
        <position position="95"/>
    </location>
    <ligand>
        <name>Zn(2+)</name>
        <dbReference type="ChEBI" id="CHEBI:29105"/>
        <label>2</label>
    </ligand>
</feature>
<comment type="caution">
    <text evidence="4">The sequence shown here is derived from an EMBL/GenBank/DDBJ whole genome shotgun (WGS) entry which is preliminary data.</text>
</comment>
<feature type="binding site" evidence="3">
    <location>
        <position position="84"/>
    </location>
    <ligand>
        <name>Zn(2+)</name>
        <dbReference type="ChEBI" id="CHEBI:29105"/>
        <label>1</label>
    </ligand>
</feature>
<sequence length="412" mass="43665">MALSPDIDGTRLWSDLMTMGAIGGTARGGSFRPALSGTDAEGRNLFAHWAREAGLAVTVDQVGNMFARREGSDPSRPPLMIGSHLDTQMPGGRFDGVLGVLAGLAVVRALNAAGIVTKRAIEIANWTNEEGARFQPGLMGSGVFAGLLPLEEVLARTDRKGLSVRDELSASGYAGTLPVGGRPIHAYLELHIEQGPELEETGTLIGAVTNSSWGCSGFIEIRGENGHSQTAAMSKRRNALVGAAKLILAIEEIGASQEPAGMVSATVIDSWPNNRVNIPHLAKLSYVVIHETAEGRQAIIDRIEEAATSIAAESGLEIETTTAFFRDRLDFAPDMLGLTVKTAEKHGFPVMKLPTLTAHDALSIHMVAPVAIIFVPCRDGISHSELEWCEPDHATAGAQVLLDMALDLANAE</sequence>
<name>A0A7W6K283_9HYPH</name>
<evidence type="ECO:0000256" key="2">
    <source>
        <dbReference type="ARBA" id="ARBA00022801"/>
    </source>
</evidence>
<dbReference type="GO" id="GO:0016813">
    <property type="term" value="F:hydrolase activity, acting on carbon-nitrogen (but not peptide) bonds, in linear amidines"/>
    <property type="evidence" value="ECO:0007669"/>
    <property type="project" value="InterPro"/>
</dbReference>
<protein>
    <submittedName>
        <fullName evidence="4">N-carbamoyl-L-amino-acid hydrolase</fullName>
        <ecNumber evidence="4">3.5.1.87</ecNumber>
    </submittedName>
</protein>
<keyword evidence="2 4" id="KW-0378">Hydrolase</keyword>
<dbReference type="CDD" id="cd03884">
    <property type="entry name" value="M20_bAS"/>
    <property type="match status" value="1"/>
</dbReference>
<dbReference type="PIRSF" id="PIRSF001235">
    <property type="entry name" value="Amidase_carbamoylase"/>
    <property type="match status" value="1"/>
</dbReference>
<evidence type="ECO:0000256" key="1">
    <source>
        <dbReference type="ARBA" id="ARBA00006153"/>
    </source>
</evidence>
<feature type="binding site" evidence="3">
    <location>
        <position position="191"/>
    </location>
    <ligand>
        <name>Zn(2+)</name>
        <dbReference type="ChEBI" id="CHEBI:29105"/>
        <label>1</label>
    </ligand>
</feature>
<comment type="cofactor">
    <cofactor evidence="3">
        <name>Zn(2+)</name>
        <dbReference type="ChEBI" id="CHEBI:29105"/>
    </cofactor>
    <text evidence="3">Binds 2 Zn(2+) ions per subunit.</text>
</comment>
<comment type="similarity">
    <text evidence="1">Belongs to the peptidase M20 family.</text>
</comment>
<dbReference type="InterPro" id="IPR010158">
    <property type="entry name" value="Amidase_Cbmase"/>
</dbReference>
<keyword evidence="5" id="KW-1185">Reference proteome</keyword>
<dbReference type="Pfam" id="PF01546">
    <property type="entry name" value="Peptidase_M20"/>
    <property type="match status" value="1"/>
</dbReference>
<evidence type="ECO:0000256" key="3">
    <source>
        <dbReference type="PIRSR" id="PIRSR001235-1"/>
    </source>
</evidence>
<accession>A0A7W6K283</accession>
<proteinExistence type="inferred from homology"/>
<keyword evidence="3" id="KW-0862">Zinc</keyword>
<organism evidence="4 5">
    <name type="scientific">Allorhizobium borbori</name>
    <dbReference type="NCBI Taxonomy" id="485907"/>
    <lineage>
        <taxon>Bacteria</taxon>
        <taxon>Pseudomonadati</taxon>
        <taxon>Pseudomonadota</taxon>
        <taxon>Alphaproteobacteria</taxon>
        <taxon>Hyphomicrobiales</taxon>
        <taxon>Rhizobiaceae</taxon>
        <taxon>Rhizobium/Agrobacterium group</taxon>
        <taxon>Allorhizobium</taxon>
    </lineage>
</organism>
<dbReference type="NCBIfam" id="TIGR01879">
    <property type="entry name" value="hydantase"/>
    <property type="match status" value="1"/>
</dbReference>
<evidence type="ECO:0000313" key="4">
    <source>
        <dbReference type="EMBL" id="MBB4103798.1"/>
    </source>
</evidence>
<keyword evidence="3" id="KW-0479">Metal-binding</keyword>
<dbReference type="EC" id="3.5.1.87" evidence="4"/>
<dbReference type="InterPro" id="IPR002933">
    <property type="entry name" value="Peptidase_M20"/>
</dbReference>
<gene>
    <name evidence="4" type="ORF">GGQ66_002366</name>
</gene>
<feature type="binding site" evidence="3">
    <location>
        <position position="95"/>
    </location>
    <ligand>
        <name>Zn(2+)</name>
        <dbReference type="ChEBI" id="CHEBI:29105"/>
        <label>1</label>
    </ligand>
</feature>
<dbReference type="Gene3D" id="3.40.630.10">
    <property type="entry name" value="Zn peptidases"/>
    <property type="match status" value="1"/>
</dbReference>
<dbReference type="Proteomes" id="UP000584824">
    <property type="component" value="Unassembled WGS sequence"/>
</dbReference>
<dbReference type="SUPFAM" id="SSF55031">
    <property type="entry name" value="Bacterial exopeptidase dimerisation domain"/>
    <property type="match status" value="1"/>
</dbReference>
<dbReference type="Gene3D" id="3.30.70.360">
    <property type="match status" value="1"/>
</dbReference>
<feature type="binding site" evidence="3">
    <location>
        <position position="130"/>
    </location>
    <ligand>
        <name>Zn(2+)</name>
        <dbReference type="ChEBI" id="CHEBI:29105"/>
        <label>2</label>
    </ligand>
</feature>
<dbReference type="PANTHER" id="PTHR32494:SF5">
    <property type="entry name" value="ALLANTOATE AMIDOHYDROLASE"/>
    <property type="match status" value="1"/>
</dbReference>
<dbReference type="EMBL" id="JACIDU010000008">
    <property type="protein sequence ID" value="MBB4103798.1"/>
    <property type="molecule type" value="Genomic_DNA"/>
</dbReference>